<evidence type="ECO:0000313" key="6">
    <source>
        <dbReference type="Proteomes" id="UP001196413"/>
    </source>
</evidence>
<dbReference type="InterPro" id="IPR050568">
    <property type="entry name" value="Transcr_DNA_Rep_Reg"/>
</dbReference>
<dbReference type="PANTHER" id="PTHR10252:SF79">
    <property type="entry name" value="DNA POLYMERASE EPSILON SUBUNIT 4"/>
    <property type="match status" value="1"/>
</dbReference>
<evidence type="ECO:0000256" key="2">
    <source>
        <dbReference type="ARBA" id="ARBA00023242"/>
    </source>
</evidence>
<comment type="subcellular location">
    <subcellularLocation>
        <location evidence="1">Nucleus</location>
    </subcellularLocation>
</comment>
<dbReference type="PANTHER" id="PTHR10252">
    <property type="entry name" value="HISTONE-LIKE TRANSCRIPTION FACTOR CCAAT-RELATED"/>
    <property type="match status" value="1"/>
</dbReference>
<protein>
    <recommendedName>
        <fullName evidence="4">Transcription factor CBF/NF-Y/archaeal histone domain-containing protein</fullName>
    </recommendedName>
</protein>
<evidence type="ECO:0000256" key="1">
    <source>
        <dbReference type="ARBA" id="ARBA00004123"/>
    </source>
</evidence>
<dbReference type="CDD" id="cd22929">
    <property type="entry name" value="HFD_POLE4-like"/>
    <property type="match status" value="1"/>
</dbReference>
<keyword evidence="6" id="KW-1185">Reference proteome</keyword>
<name>A0AAD5QF06_PARTN</name>
<evidence type="ECO:0000259" key="4">
    <source>
        <dbReference type="Pfam" id="PF00808"/>
    </source>
</evidence>
<dbReference type="SUPFAM" id="SSF47113">
    <property type="entry name" value="Histone-fold"/>
    <property type="match status" value="1"/>
</dbReference>
<dbReference type="InterPro" id="IPR009072">
    <property type="entry name" value="Histone-fold"/>
</dbReference>
<gene>
    <name evidence="5" type="ORF">KIN20_001956</name>
</gene>
<dbReference type="Pfam" id="PF00808">
    <property type="entry name" value="CBFD_NFYB_HMF"/>
    <property type="match status" value="1"/>
</dbReference>
<accession>A0AAD5QF06</accession>
<dbReference type="EMBL" id="JAHQIW010000257">
    <property type="protein sequence ID" value="KAJ1347019.1"/>
    <property type="molecule type" value="Genomic_DNA"/>
</dbReference>
<dbReference type="Gene3D" id="1.10.20.10">
    <property type="entry name" value="Histone, subunit A"/>
    <property type="match status" value="1"/>
</dbReference>
<feature type="compositionally biased region" description="Basic and acidic residues" evidence="3">
    <location>
        <begin position="139"/>
        <end position="159"/>
    </location>
</feature>
<dbReference type="GO" id="GO:0046982">
    <property type="term" value="F:protein heterodimerization activity"/>
    <property type="evidence" value="ECO:0007669"/>
    <property type="project" value="InterPro"/>
</dbReference>
<dbReference type="GO" id="GO:0006261">
    <property type="term" value="P:DNA-templated DNA replication"/>
    <property type="evidence" value="ECO:0007669"/>
    <property type="project" value="TreeGrafter"/>
</dbReference>
<dbReference type="Proteomes" id="UP001196413">
    <property type="component" value="Unassembled WGS sequence"/>
</dbReference>
<proteinExistence type="predicted"/>
<dbReference type="GO" id="GO:0008622">
    <property type="term" value="C:epsilon DNA polymerase complex"/>
    <property type="evidence" value="ECO:0007669"/>
    <property type="project" value="TreeGrafter"/>
</dbReference>
<feature type="region of interest" description="Disordered" evidence="3">
    <location>
        <begin position="102"/>
        <end position="159"/>
    </location>
</feature>
<evidence type="ECO:0000256" key="3">
    <source>
        <dbReference type="SAM" id="MobiDB-lite"/>
    </source>
</evidence>
<dbReference type="InterPro" id="IPR003958">
    <property type="entry name" value="CBFA_NFYB_domain"/>
</dbReference>
<feature type="domain" description="Transcription factor CBF/NF-Y/archaeal histone" evidence="4">
    <location>
        <begin position="23"/>
        <end position="86"/>
    </location>
</feature>
<keyword evidence="2" id="KW-0539">Nucleus</keyword>
<sequence length="159" mass="17603">MTTVDDDTSAQDAFHLEETLSCSIPSSRVKKICRLDTELSQITNDAVLFLTKATELFVAELAKASYTQAVLEKRKTIQAKDLNRAIASKAMFDFLEDALTGWPEKDGVSQTTINPEEVVTEEDSIVESSTENPDDDMEGVTHDPRITEDPSISRDDAMD</sequence>
<reference evidence="5" key="1">
    <citation type="submission" date="2021-06" db="EMBL/GenBank/DDBJ databases">
        <title>Parelaphostrongylus tenuis whole genome reference sequence.</title>
        <authorList>
            <person name="Garwood T.J."/>
            <person name="Larsen P.A."/>
            <person name="Fountain-Jones N.M."/>
            <person name="Garbe J.R."/>
            <person name="Macchietto M.G."/>
            <person name="Kania S.A."/>
            <person name="Gerhold R.W."/>
            <person name="Richards J.E."/>
            <person name="Wolf T.M."/>
        </authorList>
    </citation>
    <scope>NUCLEOTIDE SEQUENCE</scope>
    <source>
        <strain evidence="5">MNPRO001-30</strain>
        <tissue evidence="5">Meninges</tissue>
    </source>
</reference>
<comment type="caution">
    <text evidence="5">The sequence shown here is derived from an EMBL/GenBank/DDBJ whole genome shotgun (WGS) entry which is preliminary data.</text>
</comment>
<organism evidence="5 6">
    <name type="scientific">Parelaphostrongylus tenuis</name>
    <name type="common">Meningeal worm</name>
    <dbReference type="NCBI Taxonomy" id="148309"/>
    <lineage>
        <taxon>Eukaryota</taxon>
        <taxon>Metazoa</taxon>
        <taxon>Ecdysozoa</taxon>
        <taxon>Nematoda</taxon>
        <taxon>Chromadorea</taxon>
        <taxon>Rhabditida</taxon>
        <taxon>Rhabditina</taxon>
        <taxon>Rhabditomorpha</taxon>
        <taxon>Strongyloidea</taxon>
        <taxon>Metastrongylidae</taxon>
        <taxon>Parelaphostrongylus</taxon>
    </lineage>
</organism>
<dbReference type="AlphaFoldDB" id="A0AAD5QF06"/>
<evidence type="ECO:0000313" key="5">
    <source>
        <dbReference type="EMBL" id="KAJ1347019.1"/>
    </source>
</evidence>